<gene>
    <name evidence="2" type="ORF">Poly51_38530</name>
</gene>
<dbReference type="EMBL" id="SJPW01000005">
    <property type="protein sequence ID" value="TWU50561.1"/>
    <property type="molecule type" value="Genomic_DNA"/>
</dbReference>
<proteinExistence type="predicted"/>
<dbReference type="RefSeq" id="WP_146459285.1">
    <property type="nucleotide sequence ID" value="NZ_SJPW01000005.1"/>
</dbReference>
<feature type="coiled-coil region" evidence="1">
    <location>
        <begin position="6"/>
        <end position="51"/>
    </location>
</feature>
<protein>
    <submittedName>
        <fullName evidence="2">Uncharacterized protein</fullName>
    </submittedName>
</protein>
<accession>A0A5C6ET97</accession>
<evidence type="ECO:0000313" key="3">
    <source>
        <dbReference type="Proteomes" id="UP000318288"/>
    </source>
</evidence>
<keyword evidence="1" id="KW-0175">Coiled coil</keyword>
<dbReference type="Proteomes" id="UP000318288">
    <property type="component" value="Unassembled WGS sequence"/>
</dbReference>
<comment type="caution">
    <text evidence="2">The sequence shown here is derived from an EMBL/GenBank/DDBJ whole genome shotgun (WGS) entry which is preliminary data.</text>
</comment>
<reference evidence="2 3" key="1">
    <citation type="submission" date="2019-02" db="EMBL/GenBank/DDBJ databases">
        <title>Deep-cultivation of Planctomycetes and their phenomic and genomic characterization uncovers novel biology.</title>
        <authorList>
            <person name="Wiegand S."/>
            <person name="Jogler M."/>
            <person name="Boedeker C."/>
            <person name="Pinto D."/>
            <person name="Vollmers J."/>
            <person name="Rivas-Marin E."/>
            <person name="Kohn T."/>
            <person name="Peeters S.H."/>
            <person name="Heuer A."/>
            <person name="Rast P."/>
            <person name="Oberbeckmann S."/>
            <person name="Bunk B."/>
            <person name="Jeske O."/>
            <person name="Meyerdierks A."/>
            <person name="Storesund J.E."/>
            <person name="Kallscheuer N."/>
            <person name="Luecker S."/>
            <person name="Lage O.M."/>
            <person name="Pohl T."/>
            <person name="Merkel B.J."/>
            <person name="Hornburger P."/>
            <person name="Mueller R.-W."/>
            <person name="Bruemmer F."/>
            <person name="Labrenz M."/>
            <person name="Spormann A.M."/>
            <person name="Op Den Camp H."/>
            <person name="Overmann J."/>
            <person name="Amann R."/>
            <person name="Jetten M.S.M."/>
            <person name="Mascher T."/>
            <person name="Medema M.H."/>
            <person name="Devos D.P."/>
            <person name="Kaster A.-K."/>
            <person name="Ovreas L."/>
            <person name="Rohde M."/>
            <person name="Galperin M.Y."/>
            <person name="Jogler C."/>
        </authorList>
    </citation>
    <scope>NUCLEOTIDE SEQUENCE [LARGE SCALE GENOMIC DNA]</scope>
    <source>
        <strain evidence="2 3">Poly51</strain>
    </source>
</reference>
<evidence type="ECO:0000313" key="2">
    <source>
        <dbReference type="EMBL" id="TWU50561.1"/>
    </source>
</evidence>
<dbReference type="OrthoDB" id="7473960at2"/>
<name>A0A5C6ET97_9BACT</name>
<organism evidence="2 3">
    <name type="scientific">Rubripirellula tenax</name>
    <dbReference type="NCBI Taxonomy" id="2528015"/>
    <lineage>
        <taxon>Bacteria</taxon>
        <taxon>Pseudomonadati</taxon>
        <taxon>Planctomycetota</taxon>
        <taxon>Planctomycetia</taxon>
        <taxon>Pirellulales</taxon>
        <taxon>Pirellulaceae</taxon>
        <taxon>Rubripirellula</taxon>
    </lineage>
</organism>
<sequence>MPASASRLISNLIDDLKEERDELTLQMHLGKQEAKSELKRLGKKLDELNTRYKPLKHAMEETGEDVWDALQLVGDEIKDGFHRIRKSL</sequence>
<keyword evidence="3" id="KW-1185">Reference proteome</keyword>
<dbReference type="AlphaFoldDB" id="A0A5C6ET97"/>
<evidence type="ECO:0000256" key="1">
    <source>
        <dbReference type="SAM" id="Coils"/>
    </source>
</evidence>